<evidence type="ECO:0000256" key="2">
    <source>
        <dbReference type="SAM" id="MobiDB-lite"/>
    </source>
</evidence>
<feature type="region of interest" description="Disordered" evidence="2">
    <location>
        <begin position="280"/>
        <end position="302"/>
    </location>
</feature>
<proteinExistence type="predicted"/>
<name>A0A1B9G8C9_9TREE</name>
<dbReference type="RefSeq" id="XP_019048349.1">
    <property type="nucleotide sequence ID" value="XM_019188787.1"/>
</dbReference>
<keyword evidence="1" id="KW-0175">Coiled coil</keyword>
<evidence type="ECO:0000313" key="5">
    <source>
        <dbReference type="Proteomes" id="UP000092730"/>
    </source>
</evidence>
<sequence length="448" mass="49059">MVDPNLLLSLARDMQPPTPLPPRVDLDEPAHDINLYQPSSTGLMASSLDLISSSSMSSMNKKRTREEDEEEGEYESREKRPRLNVIEPLQTPGVHEPISALHPIHPPTGDLSTQPSLSTPTTTVTFPSASNVPTESATLEATPVTGICEVIDAQRADLKTDSPSARLGFQLPPKPNKDRRSRTRSKENDSLHISSSSVDPTSKLRMDQISASRVAKSSGTPPSINKWDHSKFYDPASNLAYLAFKDIRPTVPPQPRLPPAPQRDGFPVLGVHTTPQATFITRRNAPKAPRSHTAPQTISLPFKPNLATTWRARSLQTRPQVQSISTSVQKQHNRLTSTTSTNTPPISNAPSLPVPKAGSSDSVRVTELERQVQSLTDKLSNCQTELQETKVKLDFANMTAGRSGANLGNARKDIKELKERIKMLESVNPTVVKDKIENVVECPAGQDD</sequence>
<feature type="compositionally biased region" description="Low complexity" evidence="2">
    <location>
        <begin position="336"/>
        <end position="351"/>
    </location>
</feature>
<evidence type="ECO:0000313" key="3">
    <source>
        <dbReference type="EMBL" id="OCF27279.1"/>
    </source>
</evidence>
<reference evidence="4" key="4">
    <citation type="submission" date="2024-02" db="EMBL/GenBank/DDBJ databases">
        <title>Comparative genomics of Cryptococcus and Kwoniella reveals pathogenesis evolution and contrasting modes of karyotype evolution via chromosome fusion or intercentromeric recombination.</title>
        <authorList>
            <person name="Coelho M.A."/>
            <person name="David-Palma M."/>
            <person name="Shea T."/>
            <person name="Bowers K."/>
            <person name="McGinley-Smith S."/>
            <person name="Mohammad A.W."/>
            <person name="Gnirke A."/>
            <person name="Yurkov A.M."/>
            <person name="Nowrousian M."/>
            <person name="Sun S."/>
            <person name="Cuomo C.A."/>
            <person name="Heitman J."/>
        </authorList>
    </citation>
    <scope>NUCLEOTIDE SEQUENCE</scope>
    <source>
        <strain evidence="4">CBS 10118</strain>
    </source>
</reference>
<reference evidence="3" key="3">
    <citation type="submission" date="2014-01" db="EMBL/GenBank/DDBJ databases">
        <title>Evolution of pathogenesis and genome organization in the Tremellales.</title>
        <authorList>
            <person name="Cuomo C."/>
            <person name="Litvintseva A."/>
            <person name="Heitman J."/>
            <person name="Chen Y."/>
            <person name="Sun S."/>
            <person name="Springer D."/>
            <person name="Dromer F."/>
            <person name="Young S."/>
            <person name="Zeng Q."/>
            <person name="Chapman S."/>
            <person name="Gujja S."/>
            <person name="Saif S."/>
            <person name="Birren B."/>
        </authorList>
    </citation>
    <scope>NUCLEOTIDE SEQUENCE</scope>
    <source>
        <strain evidence="3">CBS 10118</strain>
    </source>
</reference>
<feature type="coiled-coil region" evidence="1">
    <location>
        <begin position="365"/>
        <end position="427"/>
    </location>
</feature>
<dbReference type="EMBL" id="CP144542">
    <property type="protein sequence ID" value="WVW81426.1"/>
    <property type="molecule type" value="Genomic_DNA"/>
</dbReference>
<gene>
    <name evidence="3" type="ORF">I302_02120</name>
    <name evidence="4" type="ORF">I302_103420</name>
</gene>
<feature type="region of interest" description="Disordered" evidence="2">
    <location>
        <begin position="52"/>
        <end position="82"/>
    </location>
</feature>
<protein>
    <submittedName>
        <fullName evidence="3">Uncharacterized protein</fullName>
    </submittedName>
</protein>
<dbReference type="Proteomes" id="UP000092730">
    <property type="component" value="Chromosome 2"/>
</dbReference>
<dbReference type="OrthoDB" id="10673702at2759"/>
<feature type="region of interest" description="Disordered" evidence="2">
    <location>
        <begin position="159"/>
        <end position="202"/>
    </location>
</feature>
<feature type="compositionally biased region" description="Low complexity" evidence="2">
    <location>
        <begin position="112"/>
        <end position="130"/>
    </location>
</feature>
<feature type="compositionally biased region" description="Polar residues" evidence="2">
    <location>
        <begin position="191"/>
        <end position="200"/>
    </location>
</feature>
<dbReference type="VEuPathDB" id="FungiDB:I302_02120"/>
<evidence type="ECO:0000256" key="1">
    <source>
        <dbReference type="SAM" id="Coils"/>
    </source>
</evidence>
<reference evidence="4" key="2">
    <citation type="submission" date="2013-07" db="EMBL/GenBank/DDBJ databases">
        <authorList>
            <consortium name="The Broad Institute Genome Sequencing Platform"/>
            <person name="Cuomo C."/>
            <person name="Litvintseva A."/>
            <person name="Chen Y."/>
            <person name="Heitman J."/>
            <person name="Sun S."/>
            <person name="Springer D."/>
            <person name="Dromer F."/>
            <person name="Young S.K."/>
            <person name="Zeng Q."/>
            <person name="Gargeya S."/>
            <person name="Fitzgerald M."/>
            <person name="Abouelleil A."/>
            <person name="Alvarado L."/>
            <person name="Berlin A.M."/>
            <person name="Chapman S.B."/>
            <person name="Dewar J."/>
            <person name="Goldberg J."/>
            <person name="Griggs A."/>
            <person name="Gujja S."/>
            <person name="Hansen M."/>
            <person name="Howarth C."/>
            <person name="Imamovic A."/>
            <person name="Larimer J."/>
            <person name="McCowan C."/>
            <person name="Murphy C."/>
            <person name="Pearson M."/>
            <person name="Priest M."/>
            <person name="Roberts A."/>
            <person name="Saif S."/>
            <person name="Shea T."/>
            <person name="Sykes S."/>
            <person name="Wortman J."/>
            <person name="Nusbaum C."/>
            <person name="Birren B."/>
        </authorList>
    </citation>
    <scope>NUCLEOTIDE SEQUENCE</scope>
    <source>
        <strain evidence="4">CBS 10118</strain>
    </source>
</reference>
<reference evidence="3" key="1">
    <citation type="submission" date="2013-07" db="EMBL/GenBank/DDBJ databases">
        <title>The Genome Sequence of Cryptococcus bestiolae CBS10118.</title>
        <authorList>
            <consortium name="The Broad Institute Genome Sequencing Platform"/>
            <person name="Cuomo C."/>
            <person name="Litvintseva A."/>
            <person name="Chen Y."/>
            <person name="Heitman J."/>
            <person name="Sun S."/>
            <person name="Springer D."/>
            <person name="Dromer F."/>
            <person name="Young S.K."/>
            <person name="Zeng Q."/>
            <person name="Gargeya S."/>
            <person name="Fitzgerald M."/>
            <person name="Abouelleil A."/>
            <person name="Alvarado L."/>
            <person name="Berlin A.M."/>
            <person name="Chapman S.B."/>
            <person name="Dewar J."/>
            <person name="Goldberg J."/>
            <person name="Griggs A."/>
            <person name="Gujja S."/>
            <person name="Hansen M."/>
            <person name="Howarth C."/>
            <person name="Imamovic A."/>
            <person name="Larimer J."/>
            <person name="McCowan C."/>
            <person name="Murphy C."/>
            <person name="Pearson M."/>
            <person name="Priest M."/>
            <person name="Roberts A."/>
            <person name="Saif S."/>
            <person name="Shea T."/>
            <person name="Sykes S."/>
            <person name="Wortman J."/>
            <person name="Nusbaum C."/>
            <person name="Birren B."/>
        </authorList>
    </citation>
    <scope>NUCLEOTIDE SEQUENCE [LARGE SCALE GENOMIC DNA]</scope>
    <source>
        <strain evidence="3">CBS 10118</strain>
    </source>
</reference>
<feature type="region of interest" description="Disordered" evidence="2">
    <location>
        <begin position="105"/>
        <end position="135"/>
    </location>
</feature>
<accession>A0A1B9G8C9</accession>
<evidence type="ECO:0000313" key="4">
    <source>
        <dbReference type="EMBL" id="WVW81426.1"/>
    </source>
</evidence>
<feature type="region of interest" description="Disordered" evidence="2">
    <location>
        <begin position="316"/>
        <end position="361"/>
    </location>
</feature>
<keyword evidence="5" id="KW-1185">Reference proteome</keyword>
<feature type="compositionally biased region" description="Polar residues" evidence="2">
    <location>
        <begin position="316"/>
        <end position="330"/>
    </location>
</feature>
<dbReference type="GeneID" id="30206519"/>
<dbReference type="EMBL" id="KI894019">
    <property type="protein sequence ID" value="OCF27279.1"/>
    <property type="molecule type" value="Genomic_DNA"/>
</dbReference>
<dbReference type="KEGG" id="kbi:30206519"/>
<dbReference type="AlphaFoldDB" id="A0A1B9G8C9"/>
<feature type="region of interest" description="Disordered" evidence="2">
    <location>
        <begin position="1"/>
        <end position="28"/>
    </location>
</feature>
<organism evidence="3">
    <name type="scientific">Kwoniella bestiolae CBS 10118</name>
    <dbReference type="NCBI Taxonomy" id="1296100"/>
    <lineage>
        <taxon>Eukaryota</taxon>
        <taxon>Fungi</taxon>
        <taxon>Dikarya</taxon>
        <taxon>Basidiomycota</taxon>
        <taxon>Agaricomycotina</taxon>
        <taxon>Tremellomycetes</taxon>
        <taxon>Tremellales</taxon>
        <taxon>Cryptococcaceae</taxon>
        <taxon>Kwoniella</taxon>
    </lineage>
</organism>